<name>A0A8T0H438_CERPU</name>
<evidence type="ECO:0000313" key="2">
    <source>
        <dbReference type="Proteomes" id="UP000822688"/>
    </source>
</evidence>
<keyword evidence="2" id="KW-1185">Reference proteome</keyword>
<comment type="caution">
    <text evidence="1">The sequence shown here is derived from an EMBL/GenBank/DDBJ whole genome shotgun (WGS) entry which is preliminary data.</text>
</comment>
<evidence type="ECO:0000313" key="1">
    <source>
        <dbReference type="EMBL" id="KAG0566060.1"/>
    </source>
</evidence>
<gene>
    <name evidence="1" type="ORF">KC19_7G035300</name>
</gene>
<dbReference type="AlphaFoldDB" id="A0A8T0H438"/>
<organism evidence="1 2">
    <name type="scientific">Ceratodon purpureus</name>
    <name type="common">Fire moss</name>
    <name type="synonym">Dicranum purpureum</name>
    <dbReference type="NCBI Taxonomy" id="3225"/>
    <lineage>
        <taxon>Eukaryota</taxon>
        <taxon>Viridiplantae</taxon>
        <taxon>Streptophyta</taxon>
        <taxon>Embryophyta</taxon>
        <taxon>Bryophyta</taxon>
        <taxon>Bryophytina</taxon>
        <taxon>Bryopsida</taxon>
        <taxon>Dicranidae</taxon>
        <taxon>Pseudoditrichales</taxon>
        <taxon>Ditrichaceae</taxon>
        <taxon>Ceratodon</taxon>
    </lineage>
</organism>
<dbReference type="EMBL" id="CM026428">
    <property type="protein sequence ID" value="KAG0566060.1"/>
    <property type="molecule type" value="Genomic_DNA"/>
</dbReference>
<accession>A0A8T0H438</accession>
<dbReference type="Proteomes" id="UP000822688">
    <property type="component" value="Chromosome 7"/>
</dbReference>
<proteinExistence type="predicted"/>
<reference evidence="1" key="1">
    <citation type="submission" date="2020-06" db="EMBL/GenBank/DDBJ databases">
        <title>WGS assembly of Ceratodon purpureus strain R40.</title>
        <authorList>
            <person name="Carey S.B."/>
            <person name="Jenkins J."/>
            <person name="Shu S."/>
            <person name="Lovell J.T."/>
            <person name="Sreedasyam A."/>
            <person name="Maumus F."/>
            <person name="Tiley G.P."/>
            <person name="Fernandez-Pozo N."/>
            <person name="Barry K."/>
            <person name="Chen C."/>
            <person name="Wang M."/>
            <person name="Lipzen A."/>
            <person name="Daum C."/>
            <person name="Saski C.A."/>
            <person name="Payton A.C."/>
            <person name="Mcbreen J.C."/>
            <person name="Conrad R.E."/>
            <person name="Kollar L.M."/>
            <person name="Olsson S."/>
            <person name="Huttunen S."/>
            <person name="Landis J.B."/>
            <person name="Wickett N.J."/>
            <person name="Johnson M.G."/>
            <person name="Rensing S.A."/>
            <person name="Grimwood J."/>
            <person name="Schmutz J."/>
            <person name="Mcdaniel S.F."/>
        </authorList>
    </citation>
    <scope>NUCLEOTIDE SEQUENCE</scope>
    <source>
        <strain evidence="1">R40</strain>
    </source>
</reference>
<sequence>MFISGLEDNHCTRMGATSLAQLKALIRHCFFLSQPKHWSTFSKTEIGIMEITQQAVRNRILGDGSECESRRKLCTKLHQRDAS</sequence>
<protein>
    <submittedName>
        <fullName evidence="1">Uncharacterized protein</fullName>
    </submittedName>
</protein>